<organism evidence="3">
    <name type="scientific">Leptocylindrus danicus</name>
    <dbReference type="NCBI Taxonomy" id="163516"/>
    <lineage>
        <taxon>Eukaryota</taxon>
        <taxon>Sar</taxon>
        <taxon>Stramenopiles</taxon>
        <taxon>Ochrophyta</taxon>
        <taxon>Bacillariophyta</taxon>
        <taxon>Coscinodiscophyceae</taxon>
        <taxon>Chaetocerotophycidae</taxon>
        <taxon>Leptocylindrales</taxon>
        <taxon>Leptocylindraceae</taxon>
        <taxon>Leptocylindrus</taxon>
    </lineage>
</organism>
<protein>
    <submittedName>
        <fullName evidence="3">Uncharacterized protein</fullName>
    </submittedName>
</protein>
<sequence>MPTSSRYTLFLLVALTVSTFNFQHPSSGQHVMSGLAMADEAATDVQTDEEESSYYEKAREAIQEAREEIRENVKDAIEEVMADEEEAEEDIAAVVAEEEEEIDEEPEPEPEPEPETTEVAETPDEEEATTTSPVQKAISDITSNIQTCFTSTKATFMDLKERVVSDKDVQQKVKKAAAFSLGAWGAVAGGNWIYQRAQSDDEVAPAKGKGRR</sequence>
<reference evidence="3" key="1">
    <citation type="submission" date="2021-01" db="EMBL/GenBank/DDBJ databases">
        <authorList>
            <person name="Corre E."/>
            <person name="Pelletier E."/>
            <person name="Niang G."/>
            <person name="Scheremetjew M."/>
            <person name="Finn R."/>
            <person name="Kale V."/>
            <person name="Holt S."/>
            <person name="Cochrane G."/>
            <person name="Meng A."/>
            <person name="Brown T."/>
            <person name="Cohen L."/>
        </authorList>
    </citation>
    <scope>NUCLEOTIDE SEQUENCE</scope>
    <source>
        <strain evidence="3">B650</strain>
    </source>
</reference>
<evidence type="ECO:0000256" key="1">
    <source>
        <dbReference type="SAM" id="MobiDB-lite"/>
    </source>
</evidence>
<dbReference type="AlphaFoldDB" id="A0A7S2K8V5"/>
<feature type="compositionally biased region" description="Acidic residues" evidence="1">
    <location>
        <begin position="97"/>
        <end position="128"/>
    </location>
</feature>
<feature type="region of interest" description="Disordered" evidence="1">
    <location>
        <begin position="97"/>
        <end position="136"/>
    </location>
</feature>
<evidence type="ECO:0000313" key="3">
    <source>
        <dbReference type="EMBL" id="CAD9569781.1"/>
    </source>
</evidence>
<feature type="chain" id="PRO_5031146944" evidence="2">
    <location>
        <begin position="20"/>
        <end position="212"/>
    </location>
</feature>
<feature type="signal peptide" evidence="2">
    <location>
        <begin position="1"/>
        <end position="19"/>
    </location>
</feature>
<evidence type="ECO:0000256" key="2">
    <source>
        <dbReference type="SAM" id="SignalP"/>
    </source>
</evidence>
<proteinExistence type="predicted"/>
<accession>A0A7S2K8V5</accession>
<keyword evidence="2" id="KW-0732">Signal</keyword>
<name>A0A7S2K8V5_9STRA</name>
<dbReference type="EMBL" id="HBGY01011042">
    <property type="protein sequence ID" value="CAD9569781.1"/>
    <property type="molecule type" value="Transcribed_RNA"/>
</dbReference>
<gene>
    <name evidence="3" type="ORF">LDAN0321_LOCUS6988</name>
</gene>